<dbReference type="Proteomes" id="UP000608890">
    <property type="component" value="Unassembled WGS sequence"/>
</dbReference>
<organism evidence="1 2">
    <name type="scientific">Micromonospora sonchi</name>
    <dbReference type="NCBI Taxonomy" id="1763543"/>
    <lineage>
        <taxon>Bacteria</taxon>
        <taxon>Bacillati</taxon>
        <taxon>Actinomycetota</taxon>
        <taxon>Actinomycetes</taxon>
        <taxon>Micromonosporales</taxon>
        <taxon>Micromonosporaceae</taxon>
        <taxon>Micromonospora</taxon>
    </lineage>
</organism>
<proteinExistence type="predicted"/>
<name>A0A917U6X7_9ACTN</name>
<reference evidence="1" key="1">
    <citation type="journal article" date="2014" name="Int. J. Syst. Evol. Microbiol.">
        <title>Complete genome sequence of Corynebacterium casei LMG S-19264T (=DSM 44701T), isolated from a smear-ripened cheese.</title>
        <authorList>
            <consortium name="US DOE Joint Genome Institute (JGI-PGF)"/>
            <person name="Walter F."/>
            <person name="Albersmeier A."/>
            <person name="Kalinowski J."/>
            <person name="Ruckert C."/>
        </authorList>
    </citation>
    <scope>NUCLEOTIDE SEQUENCE</scope>
    <source>
        <strain evidence="1">CGMCC 4.7312</strain>
    </source>
</reference>
<evidence type="ECO:0000313" key="2">
    <source>
        <dbReference type="Proteomes" id="UP000608890"/>
    </source>
</evidence>
<dbReference type="EMBL" id="BMNB01000037">
    <property type="protein sequence ID" value="GGM62556.1"/>
    <property type="molecule type" value="Genomic_DNA"/>
</dbReference>
<evidence type="ECO:0000313" key="1">
    <source>
        <dbReference type="EMBL" id="GGM62556.1"/>
    </source>
</evidence>
<gene>
    <name evidence="1" type="ORF">GCM10011608_54670</name>
</gene>
<reference evidence="1" key="2">
    <citation type="submission" date="2020-09" db="EMBL/GenBank/DDBJ databases">
        <authorList>
            <person name="Sun Q."/>
            <person name="Zhou Y."/>
        </authorList>
    </citation>
    <scope>NUCLEOTIDE SEQUENCE</scope>
    <source>
        <strain evidence="1">CGMCC 4.7312</strain>
    </source>
</reference>
<protein>
    <submittedName>
        <fullName evidence="1">Uncharacterized protein</fullName>
    </submittedName>
</protein>
<dbReference type="AlphaFoldDB" id="A0A917U6X7"/>
<keyword evidence="2" id="KW-1185">Reference proteome</keyword>
<accession>A0A917U6X7</accession>
<comment type="caution">
    <text evidence="1">The sequence shown here is derived from an EMBL/GenBank/DDBJ whole genome shotgun (WGS) entry which is preliminary data.</text>
</comment>
<sequence>MGIGFGEAQAKIDGACMFGARVQLPPTITLGDLVQELSSLYSLIDDMAKVAPPEATQ</sequence>